<feature type="non-terminal residue" evidence="2">
    <location>
        <position position="1"/>
    </location>
</feature>
<dbReference type="EMBL" id="GDQN01009610">
    <property type="protein sequence ID" value="JAT81444.1"/>
    <property type="molecule type" value="Transcribed_RNA"/>
</dbReference>
<sequence>KPNKEYGTPNKEYGTPEVDVSVQGLPTQQEQLPIFQLSPVNGNQYAGPNFNSDLRSLEQNLRQSQLQAQQDIYREFERQRQLEAALASANANRVNQPVPRQFVPRTSTTTPKPDDFKITPQETTTEALNLNRGEVADESDKKEKVTVEVSKQNVQEFSPELYLASLAQLQLQNQFSPVQLGQLRAPIFLEPAQKQVAYDPAQVPVVPVFSQQQYQYPSQIAQPQYVQQPQLIQPQAVPTQQAAQTPSYFITQTAAQPEQLPVNQYQPNQYEAVQPVQTFPQQPQPTFLQPQQNQLLPRPQDQPADEPQQPQLVYQYQFGYQQPANQYQP</sequence>
<dbReference type="OrthoDB" id="7466126at2759"/>
<feature type="compositionally biased region" description="Low complexity" evidence="1">
    <location>
        <begin position="280"/>
        <end position="311"/>
    </location>
</feature>
<evidence type="ECO:0000313" key="2">
    <source>
        <dbReference type="EMBL" id="JAT81444.1"/>
    </source>
</evidence>
<organism evidence="2">
    <name type="scientific">Pectinophora gossypiella</name>
    <name type="common">Cotton pink bollworm</name>
    <name type="synonym">Depressaria gossypiella</name>
    <dbReference type="NCBI Taxonomy" id="13191"/>
    <lineage>
        <taxon>Eukaryota</taxon>
        <taxon>Metazoa</taxon>
        <taxon>Ecdysozoa</taxon>
        <taxon>Arthropoda</taxon>
        <taxon>Hexapoda</taxon>
        <taxon>Insecta</taxon>
        <taxon>Pterygota</taxon>
        <taxon>Neoptera</taxon>
        <taxon>Endopterygota</taxon>
        <taxon>Lepidoptera</taxon>
        <taxon>Glossata</taxon>
        <taxon>Ditrysia</taxon>
        <taxon>Gelechioidea</taxon>
        <taxon>Gelechiidae</taxon>
        <taxon>Apatetrinae</taxon>
        <taxon>Pectinophora</taxon>
    </lineage>
</organism>
<reference evidence="2" key="1">
    <citation type="submission" date="2015-09" db="EMBL/GenBank/DDBJ databases">
        <title>De novo assembly of Pectinophora gossypiella (Pink Bollworm) gut transcriptome.</title>
        <authorList>
            <person name="Tassone E.E."/>
        </authorList>
    </citation>
    <scope>NUCLEOTIDE SEQUENCE</scope>
</reference>
<evidence type="ECO:0000256" key="1">
    <source>
        <dbReference type="SAM" id="MobiDB-lite"/>
    </source>
</evidence>
<dbReference type="AlphaFoldDB" id="A0A1E1W3A4"/>
<gene>
    <name evidence="2" type="ORF">g.19800</name>
</gene>
<proteinExistence type="predicted"/>
<feature type="non-terminal residue" evidence="2">
    <location>
        <position position="329"/>
    </location>
</feature>
<feature type="region of interest" description="Disordered" evidence="1">
    <location>
        <begin position="280"/>
        <end position="315"/>
    </location>
</feature>
<accession>A0A1E1W3A4</accession>
<protein>
    <submittedName>
        <fullName evidence="2">Uncharacterized protein</fullName>
    </submittedName>
</protein>
<name>A0A1E1W3A4_PECGO</name>